<dbReference type="InterPro" id="IPR050327">
    <property type="entry name" value="Proton-linked_MCT"/>
</dbReference>
<feature type="transmembrane region" description="Helical" evidence="4">
    <location>
        <begin position="250"/>
        <end position="271"/>
    </location>
</feature>
<protein>
    <submittedName>
        <fullName evidence="5">MFS transporter</fullName>
    </submittedName>
</protein>
<name>A0ABU6JS61_9GAMM</name>
<dbReference type="EMBL" id="JAYWTM010000011">
    <property type="protein sequence ID" value="MEC5343548.1"/>
    <property type="molecule type" value="Genomic_DNA"/>
</dbReference>
<keyword evidence="1 4" id="KW-0812">Transmembrane</keyword>
<feature type="transmembrane region" description="Helical" evidence="4">
    <location>
        <begin position="154"/>
        <end position="176"/>
    </location>
</feature>
<dbReference type="RefSeq" id="WP_327618498.1">
    <property type="nucleotide sequence ID" value="NZ_JAYWTM010000011.1"/>
</dbReference>
<dbReference type="InterPro" id="IPR011701">
    <property type="entry name" value="MFS"/>
</dbReference>
<comment type="caution">
    <text evidence="5">The sequence shown here is derived from an EMBL/GenBank/DDBJ whole genome shotgun (WGS) entry which is preliminary data.</text>
</comment>
<dbReference type="Pfam" id="PF07690">
    <property type="entry name" value="MFS_1"/>
    <property type="match status" value="1"/>
</dbReference>
<reference evidence="5 6" key="1">
    <citation type="journal article" date="2017" name="Int. J. Syst. Evol. Microbiol.">
        <title>Brenneria populi subsp. brevivirga subsp. nov. isolated from symptomatic bark of Populus x euramericana canker, and description of Brenneria populi subsp. populi subsp. nov.</title>
        <authorList>
            <person name="Zheng M.H."/>
            <person name="Piao C.G."/>
            <person name="Xue H."/>
            <person name="Guo M.W."/>
            <person name="Li Y."/>
        </authorList>
    </citation>
    <scope>NUCLEOTIDE SEQUENCE [LARGE SCALE GENOMIC DNA]</scope>
    <source>
        <strain evidence="5 6">D9-5</strain>
    </source>
</reference>
<dbReference type="PANTHER" id="PTHR11360">
    <property type="entry name" value="MONOCARBOXYLATE TRANSPORTER"/>
    <property type="match status" value="1"/>
</dbReference>
<dbReference type="SUPFAM" id="SSF103473">
    <property type="entry name" value="MFS general substrate transporter"/>
    <property type="match status" value="1"/>
</dbReference>
<dbReference type="InterPro" id="IPR036259">
    <property type="entry name" value="MFS_trans_sf"/>
</dbReference>
<evidence type="ECO:0000256" key="4">
    <source>
        <dbReference type="SAM" id="Phobius"/>
    </source>
</evidence>
<feature type="transmembrane region" description="Helical" evidence="4">
    <location>
        <begin position="375"/>
        <end position="397"/>
    </location>
</feature>
<feature type="transmembrane region" description="Helical" evidence="4">
    <location>
        <begin position="119"/>
        <end position="142"/>
    </location>
</feature>
<accession>A0ABU6JS61</accession>
<organism evidence="5 6">
    <name type="scientific">Brenneria populi</name>
    <dbReference type="NCBI Taxonomy" id="1505588"/>
    <lineage>
        <taxon>Bacteria</taxon>
        <taxon>Pseudomonadati</taxon>
        <taxon>Pseudomonadota</taxon>
        <taxon>Gammaproteobacteria</taxon>
        <taxon>Enterobacterales</taxon>
        <taxon>Pectobacteriaceae</taxon>
        <taxon>Brenneria</taxon>
    </lineage>
</organism>
<feature type="transmembrane region" description="Helical" evidence="4">
    <location>
        <begin position="21"/>
        <end position="42"/>
    </location>
</feature>
<evidence type="ECO:0000256" key="3">
    <source>
        <dbReference type="ARBA" id="ARBA00023136"/>
    </source>
</evidence>
<feature type="transmembrane region" description="Helical" evidence="4">
    <location>
        <begin position="283"/>
        <end position="302"/>
    </location>
</feature>
<dbReference type="Proteomes" id="UP001309705">
    <property type="component" value="Unassembled WGS sequence"/>
</dbReference>
<feature type="transmembrane region" description="Helical" evidence="4">
    <location>
        <begin position="62"/>
        <end position="87"/>
    </location>
</feature>
<feature type="transmembrane region" description="Helical" evidence="4">
    <location>
        <begin position="339"/>
        <end position="363"/>
    </location>
</feature>
<evidence type="ECO:0000256" key="2">
    <source>
        <dbReference type="ARBA" id="ARBA00022989"/>
    </source>
</evidence>
<feature type="transmembrane region" description="Helical" evidence="4">
    <location>
        <begin position="182"/>
        <end position="203"/>
    </location>
</feature>
<proteinExistence type="predicted"/>
<evidence type="ECO:0000313" key="6">
    <source>
        <dbReference type="Proteomes" id="UP001309705"/>
    </source>
</evidence>
<keyword evidence="3 4" id="KW-0472">Membrane</keyword>
<feature type="transmembrane region" description="Helical" evidence="4">
    <location>
        <begin position="403"/>
        <end position="420"/>
    </location>
</feature>
<evidence type="ECO:0000313" key="5">
    <source>
        <dbReference type="EMBL" id="MEC5343548.1"/>
    </source>
</evidence>
<keyword evidence="6" id="KW-1185">Reference proteome</keyword>
<dbReference type="Gene3D" id="1.20.1250.20">
    <property type="entry name" value="MFS general substrate transporter like domains"/>
    <property type="match status" value="2"/>
</dbReference>
<feature type="transmembrane region" description="Helical" evidence="4">
    <location>
        <begin position="314"/>
        <end position="333"/>
    </location>
</feature>
<evidence type="ECO:0000256" key="1">
    <source>
        <dbReference type="ARBA" id="ARBA00022692"/>
    </source>
</evidence>
<sequence>MRQSNNISENTLVIADTRSNFGGWGWSMVGFSFLMYYNFAAWTADGLNVIVQSFVDLHGWDFATLLSFSTPAGWIGVIGALVIAEFIKRQGARYVAVIGLAALGVTMIWFGRITSYWEYAVGLMLMNLLATGCCFNVPSTLLNSWFPRKKGLALGWATMGMSFCTATLVPLMFFLFGRVGVANAYAVVGGALILLGLLTLLWVRNTPEERGLYPDNQPISEQQRAANLKSLDNYQSPFTYRVLLRDRDMWLISIGFGLLWLVDIGVVSQLVPRLVSVGYSRDTAVWMFTTAALVCAVFSYFWGWLDVRLGTKKVSVAYAFFFAVTHLCLLVRGNDYFTYFTLLMVGASIAGIKELCTSIVGTVYGRYDFAAANRLISTIACLFRVSCFVVIAVSLKYTGSYDGAYIAFILLDLIAAWLIFRINDRCKGKQDPAPIAGQSEKTAPLV</sequence>
<gene>
    <name evidence="5" type="ORF">VSX58_13185</name>
</gene>
<feature type="transmembrane region" description="Helical" evidence="4">
    <location>
        <begin position="94"/>
        <end position="113"/>
    </location>
</feature>
<keyword evidence="2 4" id="KW-1133">Transmembrane helix</keyword>